<dbReference type="Gene3D" id="2.40.50.120">
    <property type="match status" value="1"/>
</dbReference>
<evidence type="ECO:0000313" key="4">
    <source>
        <dbReference type="Proteomes" id="UP000474567"/>
    </source>
</evidence>
<dbReference type="Proteomes" id="UP000474567">
    <property type="component" value="Unassembled WGS sequence"/>
</dbReference>
<evidence type="ECO:0000256" key="1">
    <source>
        <dbReference type="SAM" id="MobiDB-lite"/>
    </source>
</evidence>
<evidence type="ECO:0000256" key="2">
    <source>
        <dbReference type="SAM" id="SignalP"/>
    </source>
</evidence>
<name>A0ABN7EIT5_9FLAO</name>
<feature type="chain" id="PRO_5047282945" description="Tissue inhibitor of metalloproteinase" evidence="2">
    <location>
        <begin position="22"/>
        <end position="169"/>
    </location>
</feature>
<evidence type="ECO:0008006" key="5">
    <source>
        <dbReference type="Google" id="ProtNLM"/>
    </source>
</evidence>
<comment type="caution">
    <text evidence="3">The sequence shown here is derived from an EMBL/GenBank/DDBJ whole genome shotgun (WGS) entry which is preliminary data.</text>
</comment>
<gene>
    <name evidence="3" type="ORF">FLACOL7796_02059</name>
</gene>
<dbReference type="EMBL" id="CADCST010000079">
    <property type="protein sequence ID" value="CAA9198225.1"/>
    <property type="molecule type" value="Genomic_DNA"/>
</dbReference>
<reference evidence="3 4" key="1">
    <citation type="submission" date="2020-02" db="EMBL/GenBank/DDBJ databases">
        <authorList>
            <person name="Criscuolo A."/>
        </authorList>
    </citation>
    <scope>NUCLEOTIDE SEQUENCE [LARGE SCALE GENOMIC DNA]</scope>
    <source>
        <strain evidence="3">CECT7796</strain>
    </source>
</reference>
<keyword evidence="4" id="KW-1185">Reference proteome</keyword>
<organism evidence="3 4">
    <name type="scientific">Flavobacterium collinsii</name>
    <dbReference type="NCBI Taxonomy" id="1114861"/>
    <lineage>
        <taxon>Bacteria</taxon>
        <taxon>Pseudomonadati</taxon>
        <taxon>Bacteroidota</taxon>
        <taxon>Flavobacteriia</taxon>
        <taxon>Flavobacteriales</taxon>
        <taxon>Flavobacteriaceae</taxon>
        <taxon>Flavobacterium</taxon>
    </lineage>
</organism>
<feature type="signal peptide" evidence="2">
    <location>
        <begin position="1"/>
        <end position="21"/>
    </location>
</feature>
<sequence>MRTRILIILFLTFLISSKSVACECKIPKSLKEIQNREFTNSKYIFVGEVLKIDAKKHTFEIKVIESFKGVKNGKVYSGIYGESCGPVIDEVGKWLIYAKSSTGNVIKINICGLTRSFKNPEPNISATKLPKPPSPNASKSQIKKGTANRKLRSKSDLENEITNLRIRSK</sequence>
<dbReference type="InterPro" id="IPR008993">
    <property type="entry name" value="TIMP-like_OB-fold"/>
</dbReference>
<proteinExistence type="predicted"/>
<dbReference type="SUPFAM" id="SSF50242">
    <property type="entry name" value="TIMP-like"/>
    <property type="match status" value="1"/>
</dbReference>
<feature type="region of interest" description="Disordered" evidence="1">
    <location>
        <begin position="122"/>
        <end position="169"/>
    </location>
</feature>
<keyword evidence="2" id="KW-0732">Signal</keyword>
<dbReference type="RefSeq" id="WP_173966045.1">
    <property type="nucleotide sequence ID" value="NZ_CADCST010000079.1"/>
</dbReference>
<accession>A0ABN7EIT5</accession>
<protein>
    <recommendedName>
        <fullName evidence="5">Tissue inhibitor of metalloproteinase</fullName>
    </recommendedName>
</protein>
<evidence type="ECO:0000313" key="3">
    <source>
        <dbReference type="EMBL" id="CAA9198225.1"/>
    </source>
</evidence>